<dbReference type="AlphaFoldDB" id="W4LEX3"/>
<sequence>MSNTVLSDLSNGVRTITLNRPSALNAMNTELVGALVEAFEAANADPETRAIIFTGAGRAFCAGADLKERRDGLSPEQARANTERVQQVTREMLFGDRLIIGAINGWAVGGGFEWAIGCDLPIWAESARAFFPEVEWGLFVTGGATAILPALIGPVKTKEMMLLGKRYTAAELLELGVAWRVVPDDQLMVEAQAVANRIASLPVRAVRDMKRVLNKATYADVETAIALETDAAVRGSTDPATAERIAAFGRSA</sequence>
<dbReference type="Gene3D" id="3.90.226.10">
    <property type="entry name" value="2-enoyl-CoA Hydratase, Chain A, domain 1"/>
    <property type="match status" value="1"/>
</dbReference>
<evidence type="ECO:0008006" key="5">
    <source>
        <dbReference type="Google" id="ProtNLM"/>
    </source>
</evidence>
<dbReference type="CDD" id="cd06558">
    <property type="entry name" value="crotonase-like"/>
    <property type="match status" value="1"/>
</dbReference>
<protein>
    <recommendedName>
        <fullName evidence="5">Crotonase</fullName>
    </recommendedName>
</protein>
<keyword evidence="4" id="KW-1185">Reference proteome</keyword>
<dbReference type="InterPro" id="IPR029045">
    <property type="entry name" value="ClpP/crotonase-like_dom_sf"/>
</dbReference>
<dbReference type="PANTHER" id="PTHR43802">
    <property type="entry name" value="ENOYL-COA HYDRATASE"/>
    <property type="match status" value="1"/>
</dbReference>
<accession>W4LEX3</accession>
<evidence type="ECO:0000313" key="3">
    <source>
        <dbReference type="EMBL" id="ETW96250.1"/>
    </source>
</evidence>
<name>W4LEX3_9BACT</name>
<gene>
    <name evidence="3" type="ORF">ETSY2_46765</name>
</gene>
<dbReference type="PROSITE" id="PS00166">
    <property type="entry name" value="ENOYL_COA_HYDRATASE"/>
    <property type="match status" value="1"/>
</dbReference>
<comment type="similarity">
    <text evidence="1 2">Belongs to the enoyl-CoA hydratase/isomerase family.</text>
</comment>
<dbReference type="InterPro" id="IPR018376">
    <property type="entry name" value="Enoyl-CoA_hyd/isom_CS"/>
</dbReference>
<reference evidence="3 4" key="1">
    <citation type="journal article" date="2014" name="Nature">
        <title>An environmental bacterial taxon with a large and distinct metabolic repertoire.</title>
        <authorList>
            <person name="Wilson M.C."/>
            <person name="Mori T."/>
            <person name="Ruckert C."/>
            <person name="Uria A.R."/>
            <person name="Helf M.J."/>
            <person name="Takada K."/>
            <person name="Gernert C."/>
            <person name="Steffens U.A."/>
            <person name="Heycke N."/>
            <person name="Schmitt S."/>
            <person name="Rinke C."/>
            <person name="Helfrich E.J."/>
            <person name="Brachmann A.O."/>
            <person name="Gurgui C."/>
            <person name="Wakimoto T."/>
            <person name="Kracht M."/>
            <person name="Crusemann M."/>
            <person name="Hentschel U."/>
            <person name="Abe I."/>
            <person name="Matsunaga S."/>
            <person name="Kalinowski J."/>
            <person name="Takeyama H."/>
            <person name="Piel J."/>
        </authorList>
    </citation>
    <scope>NUCLEOTIDE SEQUENCE [LARGE SCALE GENOMIC DNA]</scope>
    <source>
        <strain evidence="4">TSY2</strain>
    </source>
</reference>
<dbReference type="InterPro" id="IPR001753">
    <property type="entry name" value="Enoyl-CoA_hydra/iso"/>
</dbReference>
<dbReference type="GO" id="GO:0003824">
    <property type="term" value="F:catalytic activity"/>
    <property type="evidence" value="ECO:0007669"/>
    <property type="project" value="InterPro"/>
</dbReference>
<dbReference type="EMBL" id="AZHX01002210">
    <property type="protein sequence ID" value="ETW96250.1"/>
    <property type="molecule type" value="Genomic_DNA"/>
</dbReference>
<dbReference type="Pfam" id="PF00378">
    <property type="entry name" value="ECH_1"/>
    <property type="match status" value="1"/>
</dbReference>
<comment type="caution">
    <text evidence="3">The sequence shown here is derived from an EMBL/GenBank/DDBJ whole genome shotgun (WGS) entry which is preliminary data.</text>
</comment>
<evidence type="ECO:0000256" key="1">
    <source>
        <dbReference type="ARBA" id="ARBA00005254"/>
    </source>
</evidence>
<evidence type="ECO:0000313" key="4">
    <source>
        <dbReference type="Proteomes" id="UP000019140"/>
    </source>
</evidence>
<proteinExistence type="inferred from homology"/>
<dbReference type="HOGENOM" id="CLU_009834_7_4_7"/>
<organism evidence="3 4">
    <name type="scientific">Candidatus Entotheonella gemina</name>
    <dbReference type="NCBI Taxonomy" id="1429439"/>
    <lineage>
        <taxon>Bacteria</taxon>
        <taxon>Pseudomonadati</taxon>
        <taxon>Nitrospinota/Tectimicrobiota group</taxon>
        <taxon>Candidatus Tectimicrobiota</taxon>
        <taxon>Candidatus Entotheonellia</taxon>
        <taxon>Candidatus Entotheonellales</taxon>
        <taxon>Candidatus Entotheonellaceae</taxon>
        <taxon>Candidatus Entotheonella</taxon>
    </lineage>
</organism>
<evidence type="ECO:0000256" key="2">
    <source>
        <dbReference type="RuleBase" id="RU003707"/>
    </source>
</evidence>
<dbReference type="Proteomes" id="UP000019140">
    <property type="component" value="Unassembled WGS sequence"/>
</dbReference>
<dbReference type="SUPFAM" id="SSF52096">
    <property type="entry name" value="ClpP/crotonase"/>
    <property type="match status" value="1"/>
</dbReference>
<dbReference type="PANTHER" id="PTHR43802:SF1">
    <property type="entry name" value="IP11341P-RELATED"/>
    <property type="match status" value="1"/>
</dbReference>
<dbReference type="PATRIC" id="fig|1429439.4.peg.7772"/>